<gene>
    <name evidence="2" type="ORF">AF332_02340</name>
</gene>
<evidence type="ECO:0000313" key="3">
    <source>
        <dbReference type="Proteomes" id="UP000037109"/>
    </source>
</evidence>
<dbReference type="Pfam" id="PF03109">
    <property type="entry name" value="ABC1"/>
    <property type="match status" value="1"/>
</dbReference>
<comment type="caution">
    <text evidence="2">The sequence shown here is derived from an EMBL/GenBank/DDBJ whole genome shotgun (WGS) entry which is preliminary data.</text>
</comment>
<organism evidence="2 3">
    <name type="scientific">Sporosarcina globispora</name>
    <name type="common">Bacillus globisporus</name>
    <dbReference type="NCBI Taxonomy" id="1459"/>
    <lineage>
        <taxon>Bacteria</taxon>
        <taxon>Bacillati</taxon>
        <taxon>Bacillota</taxon>
        <taxon>Bacilli</taxon>
        <taxon>Bacillales</taxon>
        <taxon>Caryophanaceae</taxon>
        <taxon>Sporosarcina</taxon>
    </lineage>
</organism>
<protein>
    <recommendedName>
        <fullName evidence="1">ABC1 atypical kinase-like domain-containing protein</fullName>
    </recommendedName>
</protein>
<dbReference type="Proteomes" id="UP000037109">
    <property type="component" value="Unassembled WGS sequence"/>
</dbReference>
<reference evidence="3" key="1">
    <citation type="submission" date="2015-07" db="EMBL/GenBank/DDBJ databases">
        <title>Fjat-10036 dsm4.</title>
        <authorList>
            <person name="Liu B."/>
            <person name="Wang J."/>
            <person name="Zhu Y."/>
            <person name="Liu G."/>
            <person name="Chen Q."/>
            <person name="Chen Z."/>
            <person name="Lan J."/>
            <person name="Che J."/>
            <person name="Ge C."/>
            <person name="Shi H."/>
            <person name="Pan Z."/>
            <person name="Liu X."/>
        </authorList>
    </citation>
    <scope>NUCLEOTIDE SEQUENCE [LARGE SCALE GENOMIC DNA]</scope>
    <source>
        <strain evidence="3">DSM 4</strain>
    </source>
</reference>
<dbReference type="RefSeq" id="WP_053433165.1">
    <property type="nucleotide sequence ID" value="NZ_LGUF01000007.1"/>
</dbReference>
<dbReference type="SUPFAM" id="SSF56112">
    <property type="entry name" value="Protein kinase-like (PK-like)"/>
    <property type="match status" value="1"/>
</dbReference>
<dbReference type="InterPro" id="IPR004147">
    <property type="entry name" value="ABC1_dom"/>
</dbReference>
<proteinExistence type="predicted"/>
<dbReference type="Gene3D" id="1.10.510.10">
    <property type="entry name" value="Transferase(Phosphotransferase) domain 1"/>
    <property type="match status" value="1"/>
</dbReference>
<dbReference type="EMBL" id="LGUF01000007">
    <property type="protein sequence ID" value="KON85771.1"/>
    <property type="molecule type" value="Genomic_DNA"/>
</dbReference>
<dbReference type="OrthoDB" id="820708at2"/>
<feature type="domain" description="ABC1 atypical kinase-like" evidence="1">
    <location>
        <begin position="54"/>
        <end position="148"/>
    </location>
</feature>
<dbReference type="PATRIC" id="fig|1459.3.peg.489"/>
<dbReference type="InterPro" id="IPR011009">
    <property type="entry name" value="Kinase-like_dom_sf"/>
</dbReference>
<keyword evidence="3" id="KW-1185">Reference proteome</keyword>
<evidence type="ECO:0000259" key="1">
    <source>
        <dbReference type="Pfam" id="PF03109"/>
    </source>
</evidence>
<dbReference type="STRING" id="1459.AF332_02340"/>
<accession>A0A0M0G8K9</accession>
<sequence>MWTKINIKEIEAKNKLIGYGSQGKVYKLSPDRCIKIYLKEKHARMEANVLRSATSSRFFPKIYETGSNYIVMEYIEGKTLNNYLEKEGKLSNQIIKEIVMLLKEMERLNFTRIDARLRHIFITDENEIKVIDHVNSFKINSNYPKHLFRGLKKLGHLQFFLEEANKFDTEFCMRWWKVNS</sequence>
<name>A0A0M0G8K9_SPOGL</name>
<evidence type="ECO:0000313" key="2">
    <source>
        <dbReference type="EMBL" id="KON85771.1"/>
    </source>
</evidence>
<dbReference type="AlphaFoldDB" id="A0A0M0G8K9"/>